<evidence type="ECO:0000313" key="9">
    <source>
        <dbReference type="EMBL" id="RCV09825.1"/>
    </source>
</evidence>
<feature type="compositionally biased region" description="Basic and acidic residues" evidence="7">
    <location>
        <begin position="203"/>
        <end position="221"/>
    </location>
</feature>
<feature type="compositionally biased region" description="Basic and acidic residues" evidence="7">
    <location>
        <begin position="74"/>
        <end position="97"/>
    </location>
</feature>
<dbReference type="InterPro" id="IPR044806">
    <property type="entry name" value="WVD2/WDL1-4"/>
</dbReference>
<reference evidence="9" key="1">
    <citation type="journal article" date="2012" name="Nat. Biotechnol.">
        <title>Reference genome sequence of the model plant Setaria.</title>
        <authorList>
            <person name="Bennetzen J.L."/>
            <person name="Schmutz J."/>
            <person name="Wang H."/>
            <person name="Percifield R."/>
            <person name="Hawkins J."/>
            <person name="Pontaroli A.C."/>
            <person name="Estep M."/>
            <person name="Feng L."/>
            <person name="Vaughn J.N."/>
            <person name="Grimwood J."/>
            <person name="Jenkins J."/>
            <person name="Barry K."/>
            <person name="Lindquist E."/>
            <person name="Hellsten U."/>
            <person name="Deshpande S."/>
            <person name="Wang X."/>
            <person name="Wu X."/>
            <person name="Mitros T."/>
            <person name="Triplett J."/>
            <person name="Yang X."/>
            <person name="Ye C.Y."/>
            <person name="Mauro-Herrera M."/>
            <person name="Wang L."/>
            <person name="Li P."/>
            <person name="Sharma M."/>
            <person name="Sharma R."/>
            <person name="Ronald P.C."/>
            <person name="Panaud O."/>
            <person name="Kellogg E.A."/>
            <person name="Brutnell T.P."/>
            <person name="Doust A.N."/>
            <person name="Tuskan G.A."/>
            <person name="Rokhsar D."/>
            <person name="Devos K.M."/>
        </authorList>
    </citation>
    <scope>NUCLEOTIDE SEQUENCE [LARGE SCALE GENOMIC DNA]</scope>
    <source>
        <strain evidence="9">Yugu1</strain>
    </source>
</reference>
<gene>
    <name evidence="9" type="ORF">SETIT_2G060800v2</name>
</gene>
<sequence>MARWILHDRWEQERGARHGVRWGGTGRGGKATAVVKWASFASCTVCLCPHRRAHLASPVAPSPAPPPQTADRPPPGRDPRPNAHERTRAEAEAEAGARRPVVGAGGGSEAGRGRGRLRGRRGGARPRRGGELTACRAGTEQPGTTAAAAEANGGGDPGTAARRRWDLPGKAAENIAMGKEVVDMSTDEESDCVVICPPNGNVDHGEVVSGSHDEDSPERQETPYAIDSHMDSNGQEDVPVNQDSPKLIHEQESSLTSSPAKPAIAGQQGSSRTVAEPCTVAAERRSSRAGNCAPVSHPTSSGEKLSDKSSSSPRSMAKKSPSVTPRKPLQSDNTSHSQEEDSYSVTSSTVTSARAGKTKKTTVAVAPTFVCDNRAEKRGEFYTKLEEKRKALEEEKLQAEARKKEDEEEALRQLRKNLVVRAKPMPSFYQEGPPPKVELKKVPPTRARSPKLTRRKSCSDTPHTPEGGNGSAVCCRLHRHSIGNSKDVGSKAQCSPKGSSKTGSATKSRATKSREDLKATMKKVGQQSATNVAVKT</sequence>
<feature type="coiled-coil region" evidence="6">
    <location>
        <begin position="382"/>
        <end position="417"/>
    </location>
</feature>
<feature type="compositionally biased region" description="Low complexity" evidence="7">
    <location>
        <begin position="495"/>
        <end position="508"/>
    </location>
</feature>
<dbReference type="AlphaFoldDB" id="A0A368PVR9"/>
<feature type="compositionally biased region" description="Low complexity" evidence="7">
    <location>
        <begin position="343"/>
        <end position="352"/>
    </location>
</feature>
<organism evidence="9">
    <name type="scientific">Setaria italica</name>
    <name type="common">Foxtail millet</name>
    <name type="synonym">Panicum italicum</name>
    <dbReference type="NCBI Taxonomy" id="4555"/>
    <lineage>
        <taxon>Eukaryota</taxon>
        <taxon>Viridiplantae</taxon>
        <taxon>Streptophyta</taxon>
        <taxon>Embryophyta</taxon>
        <taxon>Tracheophyta</taxon>
        <taxon>Spermatophyta</taxon>
        <taxon>Magnoliopsida</taxon>
        <taxon>Liliopsida</taxon>
        <taxon>Poales</taxon>
        <taxon>Poaceae</taxon>
        <taxon>PACMAD clade</taxon>
        <taxon>Panicoideae</taxon>
        <taxon>Panicodae</taxon>
        <taxon>Paniceae</taxon>
        <taxon>Cenchrinae</taxon>
        <taxon>Setaria</taxon>
    </lineage>
</organism>
<name>A0A368PVR9_SETIT</name>
<dbReference type="Pfam" id="PF06886">
    <property type="entry name" value="TPX2"/>
    <property type="match status" value="1"/>
</dbReference>
<evidence type="ECO:0000256" key="7">
    <source>
        <dbReference type="SAM" id="MobiDB-lite"/>
    </source>
</evidence>
<dbReference type="PANTHER" id="PTHR46372">
    <property type="entry name" value="PROTEIN WVD2-LIKE 3"/>
    <property type="match status" value="1"/>
</dbReference>
<feature type="region of interest" description="Disordered" evidence="7">
    <location>
        <begin position="56"/>
        <end position="163"/>
    </location>
</feature>
<evidence type="ECO:0000256" key="4">
    <source>
        <dbReference type="ARBA" id="ARBA00022701"/>
    </source>
</evidence>
<feature type="region of interest" description="Disordered" evidence="7">
    <location>
        <begin position="425"/>
        <end position="536"/>
    </location>
</feature>
<evidence type="ECO:0000256" key="5">
    <source>
        <dbReference type="ARBA" id="ARBA00023212"/>
    </source>
</evidence>
<dbReference type="OrthoDB" id="1925970at2759"/>
<feature type="region of interest" description="Disordered" evidence="7">
    <location>
        <begin position="192"/>
        <end position="364"/>
    </location>
</feature>
<dbReference type="GO" id="GO:0008017">
    <property type="term" value="F:microtubule binding"/>
    <property type="evidence" value="ECO:0007669"/>
    <property type="project" value="InterPro"/>
</dbReference>
<keyword evidence="5" id="KW-0206">Cytoskeleton</keyword>
<feature type="compositionally biased region" description="Low complexity" evidence="7">
    <location>
        <begin position="300"/>
        <end position="322"/>
    </location>
</feature>
<evidence type="ECO:0000256" key="2">
    <source>
        <dbReference type="ARBA" id="ARBA00005885"/>
    </source>
</evidence>
<comment type="similarity">
    <text evidence="2">Belongs to the TPX2 family.</text>
</comment>
<evidence type="ECO:0000256" key="6">
    <source>
        <dbReference type="SAM" id="Coils"/>
    </source>
</evidence>
<evidence type="ECO:0000256" key="3">
    <source>
        <dbReference type="ARBA" id="ARBA00022490"/>
    </source>
</evidence>
<evidence type="ECO:0000259" key="8">
    <source>
        <dbReference type="Pfam" id="PF06886"/>
    </source>
</evidence>
<keyword evidence="3" id="KW-0963">Cytoplasm</keyword>
<feature type="compositionally biased region" description="Low complexity" evidence="7">
    <location>
        <begin position="137"/>
        <end position="151"/>
    </location>
</feature>
<keyword evidence="4" id="KW-0493">Microtubule</keyword>
<proteinExistence type="inferred from homology"/>
<accession>A0A368PVR9</accession>
<dbReference type="GO" id="GO:0000226">
    <property type="term" value="P:microtubule cytoskeleton organization"/>
    <property type="evidence" value="ECO:0007669"/>
    <property type="project" value="InterPro"/>
</dbReference>
<feature type="compositionally biased region" description="Basic residues" evidence="7">
    <location>
        <begin position="113"/>
        <end position="127"/>
    </location>
</feature>
<dbReference type="STRING" id="4555.A0A368PVR9"/>
<dbReference type="InterPro" id="IPR027329">
    <property type="entry name" value="TPX2_C"/>
</dbReference>
<dbReference type="GO" id="GO:0005874">
    <property type="term" value="C:microtubule"/>
    <property type="evidence" value="ECO:0007669"/>
    <property type="project" value="UniProtKB-KW"/>
</dbReference>
<keyword evidence="6" id="KW-0175">Coiled coil</keyword>
<feature type="compositionally biased region" description="Polar residues" evidence="7">
    <location>
        <begin position="525"/>
        <end position="536"/>
    </location>
</feature>
<feature type="domain" description="TPX2 C-terminal" evidence="8">
    <location>
        <begin position="368"/>
        <end position="442"/>
    </location>
</feature>
<dbReference type="EMBL" id="CM003529">
    <property type="protein sequence ID" value="RCV09825.1"/>
    <property type="molecule type" value="Genomic_DNA"/>
</dbReference>
<evidence type="ECO:0000256" key="1">
    <source>
        <dbReference type="ARBA" id="ARBA00004245"/>
    </source>
</evidence>
<dbReference type="PANTHER" id="PTHR46372:SF2">
    <property type="entry name" value="PROTEIN WVD2-LIKE 3"/>
    <property type="match status" value="1"/>
</dbReference>
<reference evidence="9" key="2">
    <citation type="submission" date="2015-07" db="EMBL/GenBank/DDBJ databases">
        <authorList>
            <person name="Noorani M."/>
        </authorList>
    </citation>
    <scope>NUCLEOTIDE SEQUENCE</scope>
    <source>
        <strain evidence="9">Yugu1</strain>
    </source>
</reference>
<protein>
    <recommendedName>
        <fullName evidence="8">TPX2 C-terminal domain-containing protein</fullName>
    </recommendedName>
</protein>
<comment type="subcellular location">
    <subcellularLocation>
        <location evidence="1">Cytoplasm</location>
        <location evidence="1">Cytoskeleton</location>
    </subcellularLocation>
</comment>